<gene>
    <name evidence="2" type="ORF">AGR7C_pAt0189</name>
</gene>
<dbReference type="PRINTS" id="PR00598">
    <property type="entry name" value="HTHMARR"/>
</dbReference>
<proteinExistence type="predicted"/>
<evidence type="ECO:0000259" key="1">
    <source>
        <dbReference type="PROSITE" id="PS50995"/>
    </source>
</evidence>
<dbReference type="PANTHER" id="PTHR33164:SF57">
    <property type="entry name" value="MARR-FAMILY TRANSCRIPTIONAL REGULATOR"/>
    <property type="match status" value="1"/>
</dbReference>
<dbReference type="Proteomes" id="UP000191987">
    <property type="component" value="Unassembled WGS sequence"/>
</dbReference>
<dbReference type="Gene3D" id="1.10.10.10">
    <property type="entry name" value="Winged helix-like DNA-binding domain superfamily/Winged helix DNA-binding domain"/>
    <property type="match status" value="1"/>
</dbReference>
<dbReference type="Pfam" id="PF13463">
    <property type="entry name" value="HTH_27"/>
    <property type="match status" value="1"/>
</dbReference>
<dbReference type="InterPro" id="IPR000835">
    <property type="entry name" value="HTH_MarR-typ"/>
</dbReference>
<dbReference type="PANTHER" id="PTHR33164">
    <property type="entry name" value="TRANSCRIPTIONAL REGULATOR, MARR FAMILY"/>
    <property type="match status" value="1"/>
</dbReference>
<sequence>MEKQRTRHLKELGHELNALLAASRAITSASAERFHPQIQPAAYQIAMVLSMLGAARGSQLSQLLETDKSAISRLLKSLCDFGLAEPVTDPDDRRSTIYRLTQEGQSRVEASIEVKIGAFYSRTEGWSDAELSQLTELLRKFNRHV</sequence>
<evidence type="ECO:0000313" key="3">
    <source>
        <dbReference type="Proteomes" id="UP000191987"/>
    </source>
</evidence>
<accession>A0A1S7S450</accession>
<evidence type="ECO:0000313" key="2">
    <source>
        <dbReference type="EMBL" id="CUX62225.1"/>
    </source>
</evidence>
<dbReference type="RefSeq" id="WP_080821243.1">
    <property type="nucleotide sequence ID" value="NZ_LT009750.1"/>
</dbReference>
<dbReference type="SUPFAM" id="SSF46785">
    <property type="entry name" value="Winged helix' DNA-binding domain"/>
    <property type="match status" value="1"/>
</dbReference>
<dbReference type="GO" id="GO:0003700">
    <property type="term" value="F:DNA-binding transcription factor activity"/>
    <property type="evidence" value="ECO:0007669"/>
    <property type="project" value="InterPro"/>
</dbReference>
<dbReference type="PROSITE" id="PS50995">
    <property type="entry name" value="HTH_MARR_2"/>
    <property type="match status" value="1"/>
</dbReference>
<feature type="domain" description="HTH marR-type" evidence="1">
    <location>
        <begin position="9"/>
        <end position="143"/>
    </location>
</feature>
<dbReference type="EMBL" id="FBWG01000049">
    <property type="protein sequence ID" value="CUX62225.1"/>
    <property type="molecule type" value="Genomic_DNA"/>
</dbReference>
<dbReference type="InterPro" id="IPR036390">
    <property type="entry name" value="WH_DNA-bd_sf"/>
</dbReference>
<dbReference type="InterPro" id="IPR039422">
    <property type="entry name" value="MarR/SlyA-like"/>
</dbReference>
<dbReference type="AlphaFoldDB" id="A0A1S7S450"/>
<dbReference type="InterPro" id="IPR036388">
    <property type="entry name" value="WH-like_DNA-bd_sf"/>
</dbReference>
<reference evidence="2 3" key="1">
    <citation type="submission" date="2016-01" db="EMBL/GenBank/DDBJ databases">
        <authorList>
            <person name="Oliw E.H."/>
        </authorList>
    </citation>
    <scope>NUCLEOTIDE SEQUENCE [LARGE SCALE GENOMIC DNA]</scope>
    <source>
        <strain evidence="2 3">Zutra 3-1</strain>
    </source>
</reference>
<protein>
    <submittedName>
        <fullName evidence="2">Transcriptional regulator, MarR family</fullName>
    </submittedName>
</protein>
<dbReference type="SMART" id="SM00347">
    <property type="entry name" value="HTH_MARR"/>
    <property type="match status" value="1"/>
</dbReference>
<organism evidence="2 3">
    <name type="scientific">Agrobacterium deltaense Zutra 3/1</name>
    <dbReference type="NCBI Taxonomy" id="1183427"/>
    <lineage>
        <taxon>Bacteria</taxon>
        <taxon>Pseudomonadati</taxon>
        <taxon>Pseudomonadota</taxon>
        <taxon>Alphaproteobacteria</taxon>
        <taxon>Hyphomicrobiales</taxon>
        <taxon>Rhizobiaceae</taxon>
        <taxon>Rhizobium/Agrobacterium group</taxon>
        <taxon>Agrobacterium</taxon>
    </lineage>
</organism>
<name>A0A1S7S450_9HYPH</name>
<dbReference type="GO" id="GO:0006950">
    <property type="term" value="P:response to stress"/>
    <property type="evidence" value="ECO:0007669"/>
    <property type="project" value="TreeGrafter"/>
</dbReference>